<keyword evidence="2" id="KW-1185">Reference proteome</keyword>
<dbReference type="RefSeq" id="WP_091623530.1">
    <property type="nucleotide sequence ID" value="NZ_CP109071.1"/>
</dbReference>
<protein>
    <submittedName>
        <fullName evidence="1">Histidine phosphatase family protein</fullName>
    </submittedName>
</protein>
<sequence length="185" mass="20432">MFDDLDEVVLVRHAMPVLQPEIPAVDWELDEQGRAAARAFSGTLPDSAYLVSSTEPKAMQTLQEMASGRTVVPEDGFREVHQPIRWCDNYHDLARAYLDGVVPDGWETHEDLVARFNTAVARHAAAARAQGQTLIIGTHGLAATVWLAQHLPLEPTPTDFWAAIGLPDVIDVDFAGKQARRRQIS</sequence>
<dbReference type="Pfam" id="PF00300">
    <property type="entry name" value="His_Phos_1"/>
    <property type="match status" value="1"/>
</dbReference>
<dbReference type="InterPro" id="IPR013078">
    <property type="entry name" value="His_Pase_superF_clade-1"/>
</dbReference>
<dbReference type="Gene3D" id="3.40.50.1240">
    <property type="entry name" value="Phosphoglycerate mutase-like"/>
    <property type="match status" value="1"/>
</dbReference>
<gene>
    <name evidence="1" type="ORF">OIE14_09945</name>
</gene>
<accession>A0ABZ1EJ99</accession>
<reference evidence="1 2" key="1">
    <citation type="submission" date="2022-10" db="EMBL/GenBank/DDBJ databases">
        <title>The complete genomes of actinobacterial strains from the NBC collection.</title>
        <authorList>
            <person name="Joergensen T.S."/>
            <person name="Alvarez Arevalo M."/>
            <person name="Sterndorff E.B."/>
            <person name="Faurdal D."/>
            <person name="Vuksanovic O."/>
            <person name="Mourched A.-S."/>
            <person name="Charusanti P."/>
            <person name="Shaw S."/>
            <person name="Blin K."/>
            <person name="Weber T."/>
        </authorList>
    </citation>
    <scope>NUCLEOTIDE SEQUENCE [LARGE SCALE GENOMIC DNA]</scope>
    <source>
        <strain evidence="1 2">NBC 01809</strain>
    </source>
</reference>
<name>A0ABZ1EJ99_9ACTN</name>
<evidence type="ECO:0000313" key="2">
    <source>
        <dbReference type="Proteomes" id="UP001334804"/>
    </source>
</evidence>
<organism evidence="1 2">
    <name type="scientific">Micromonospora peucetia</name>
    <dbReference type="NCBI Taxonomy" id="47871"/>
    <lineage>
        <taxon>Bacteria</taxon>
        <taxon>Bacillati</taxon>
        <taxon>Actinomycetota</taxon>
        <taxon>Actinomycetes</taxon>
        <taxon>Micromonosporales</taxon>
        <taxon>Micromonosporaceae</taxon>
        <taxon>Micromonospora</taxon>
    </lineage>
</organism>
<dbReference type="Proteomes" id="UP001334804">
    <property type="component" value="Chromosome"/>
</dbReference>
<dbReference type="EMBL" id="CP109071">
    <property type="protein sequence ID" value="WSA34328.1"/>
    <property type="molecule type" value="Genomic_DNA"/>
</dbReference>
<evidence type="ECO:0000313" key="1">
    <source>
        <dbReference type="EMBL" id="WSA34328.1"/>
    </source>
</evidence>
<dbReference type="InterPro" id="IPR029033">
    <property type="entry name" value="His_PPase_superfam"/>
</dbReference>
<dbReference type="SUPFAM" id="SSF53254">
    <property type="entry name" value="Phosphoglycerate mutase-like"/>
    <property type="match status" value="1"/>
</dbReference>
<proteinExistence type="predicted"/>